<reference evidence="2 3" key="1">
    <citation type="journal article" date="2016" name="Mol. Biol. Evol.">
        <title>Comparative Genomics of Early-Diverging Mushroom-Forming Fungi Provides Insights into the Origins of Lignocellulose Decay Capabilities.</title>
        <authorList>
            <person name="Nagy L.G."/>
            <person name="Riley R."/>
            <person name="Tritt A."/>
            <person name="Adam C."/>
            <person name="Daum C."/>
            <person name="Floudas D."/>
            <person name="Sun H."/>
            <person name="Yadav J.S."/>
            <person name="Pangilinan J."/>
            <person name="Larsson K.H."/>
            <person name="Matsuura K."/>
            <person name="Barry K."/>
            <person name="Labutti K."/>
            <person name="Kuo R."/>
            <person name="Ohm R.A."/>
            <person name="Bhattacharya S.S."/>
            <person name="Shirouzu T."/>
            <person name="Yoshinaga Y."/>
            <person name="Martin F.M."/>
            <person name="Grigoriev I.V."/>
            <person name="Hibbett D.S."/>
        </authorList>
    </citation>
    <scope>NUCLEOTIDE SEQUENCE [LARGE SCALE GENOMIC DNA]</scope>
    <source>
        <strain evidence="2 3">TUFC12733</strain>
    </source>
</reference>
<accession>A0A167HG36</accession>
<feature type="region of interest" description="Disordered" evidence="1">
    <location>
        <begin position="1"/>
        <end position="21"/>
    </location>
</feature>
<feature type="compositionally biased region" description="Basic and acidic residues" evidence="1">
    <location>
        <begin position="62"/>
        <end position="71"/>
    </location>
</feature>
<dbReference type="EMBL" id="KV417321">
    <property type="protein sequence ID" value="KZO91588.1"/>
    <property type="molecule type" value="Genomic_DNA"/>
</dbReference>
<evidence type="ECO:0000313" key="2">
    <source>
        <dbReference type="EMBL" id="KZO91588.1"/>
    </source>
</evidence>
<sequence length="157" mass="17397">MPSKFIQNLREQRARMTPEEWAQDRADLQARILASASIEIPSRAGRMRKRKFTMQAEPEDNLSNKRKDPKLTADTVPLQHEVHTSVVEPTIDDKMYAHTLTHEHKKNEPPVSASTSANLAVAAEEDQLFPEHVQGAAKYGILGEGSDEGVQSGDIGA</sequence>
<keyword evidence="3" id="KW-1185">Reference proteome</keyword>
<dbReference type="Proteomes" id="UP000076738">
    <property type="component" value="Unassembled WGS sequence"/>
</dbReference>
<name>A0A167HG36_CALVF</name>
<feature type="region of interest" description="Disordered" evidence="1">
    <location>
        <begin position="44"/>
        <end position="90"/>
    </location>
</feature>
<protein>
    <submittedName>
        <fullName evidence="2">Uncharacterized protein</fullName>
    </submittedName>
</protein>
<organism evidence="2 3">
    <name type="scientific">Calocera viscosa (strain TUFC12733)</name>
    <dbReference type="NCBI Taxonomy" id="1330018"/>
    <lineage>
        <taxon>Eukaryota</taxon>
        <taxon>Fungi</taxon>
        <taxon>Dikarya</taxon>
        <taxon>Basidiomycota</taxon>
        <taxon>Agaricomycotina</taxon>
        <taxon>Dacrymycetes</taxon>
        <taxon>Dacrymycetales</taxon>
        <taxon>Dacrymycetaceae</taxon>
        <taxon>Calocera</taxon>
    </lineage>
</organism>
<evidence type="ECO:0000256" key="1">
    <source>
        <dbReference type="SAM" id="MobiDB-lite"/>
    </source>
</evidence>
<gene>
    <name evidence="2" type="ORF">CALVIDRAFT_568150</name>
</gene>
<evidence type="ECO:0000313" key="3">
    <source>
        <dbReference type="Proteomes" id="UP000076738"/>
    </source>
</evidence>
<proteinExistence type="predicted"/>
<feature type="compositionally biased region" description="Basic and acidic residues" evidence="1">
    <location>
        <begin position="10"/>
        <end position="21"/>
    </location>
</feature>
<dbReference type="AlphaFoldDB" id="A0A167HG36"/>